<reference evidence="1 2" key="1">
    <citation type="journal article" date="2021" name="Hortic Res">
        <title>High-quality reference genome and annotation aids understanding of berry development for evergreen blueberry (Vaccinium darrowii).</title>
        <authorList>
            <person name="Yu J."/>
            <person name="Hulse-Kemp A.M."/>
            <person name="Babiker E."/>
            <person name="Staton M."/>
        </authorList>
    </citation>
    <scope>NUCLEOTIDE SEQUENCE [LARGE SCALE GENOMIC DNA]</scope>
    <source>
        <strain evidence="2">cv. NJ 8807/NJ 8810</strain>
        <tissue evidence="1">Young leaf</tissue>
    </source>
</reference>
<keyword evidence="2" id="KW-1185">Reference proteome</keyword>
<sequence>MEIIGRSSPVTTASLSSQLSNLGTCFGFSVKRSSFLVSSSNGYFSLSPFSSQNISLRLRKSVISAAKKDNKRIEKKPNTHSFIVKPDEAGFFPEAVLLKEEKVQEDGRLLPEFADDEERELYEQLHLELESKLNLEQMRHYEVVYMIHEDHVKEVESVNSKVQEFIKEKKGRVWRFSDWGVRQLAYKIKKATRAHYILMNFEVEAKSINDLKNMLDKDERVIRHLVIKRDKAETKKCPPPPEFHTLFADMDDDDDDDDEDDDEDDTNDDEEDDMDETYDDEDEDVDDTYDGEEVVDGGEEDMDGDDNDIKGEEGIVYVEDYIAGSPAALERLSDLSTRKTYKKKFKLVKHEKDMLAFPSWIHNLTSEEDDERRRMRFVVRH</sequence>
<evidence type="ECO:0000313" key="1">
    <source>
        <dbReference type="EMBL" id="KAH7842475.1"/>
    </source>
</evidence>
<gene>
    <name evidence="1" type="ORF">Vadar_005718</name>
</gene>
<name>A0ACB7XP96_9ERIC</name>
<accession>A0ACB7XP96</accession>
<comment type="caution">
    <text evidence="1">The sequence shown here is derived from an EMBL/GenBank/DDBJ whole genome shotgun (WGS) entry which is preliminary data.</text>
</comment>
<protein>
    <submittedName>
        <fullName evidence="1">Uncharacterized protein</fullName>
    </submittedName>
</protein>
<dbReference type="Proteomes" id="UP000828048">
    <property type="component" value="Chromosome 1"/>
</dbReference>
<dbReference type="EMBL" id="CM037151">
    <property type="protein sequence ID" value="KAH7842475.1"/>
    <property type="molecule type" value="Genomic_DNA"/>
</dbReference>
<proteinExistence type="predicted"/>
<organism evidence="1 2">
    <name type="scientific">Vaccinium darrowii</name>
    <dbReference type="NCBI Taxonomy" id="229202"/>
    <lineage>
        <taxon>Eukaryota</taxon>
        <taxon>Viridiplantae</taxon>
        <taxon>Streptophyta</taxon>
        <taxon>Embryophyta</taxon>
        <taxon>Tracheophyta</taxon>
        <taxon>Spermatophyta</taxon>
        <taxon>Magnoliopsida</taxon>
        <taxon>eudicotyledons</taxon>
        <taxon>Gunneridae</taxon>
        <taxon>Pentapetalae</taxon>
        <taxon>asterids</taxon>
        <taxon>Ericales</taxon>
        <taxon>Ericaceae</taxon>
        <taxon>Vaccinioideae</taxon>
        <taxon>Vaccinieae</taxon>
        <taxon>Vaccinium</taxon>
    </lineage>
</organism>
<evidence type="ECO:0000313" key="2">
    <source>
        <dbReference type="Proteomes" id="UP000828048"/>
    </source>
</evidence>